<evidence type="ECO:0000313" key="2">
    <source>
        <dbReference type="Proteomes" id="UP001157502"/>
    </source>
</evidence>
<comment type="caution">
    <text evidence="1">The sequence shown here is derived from an EMBL/GenBank/DDBJ whole genome shotgun (WGS) entry which is preliminary data.</text>
</comment>
<keyword evidence="2" id="KW-1185">Reference proteome</keyword>
<gene>
    <name evidence="1" type="ORF">DPEC_G00057420</name>
</gene>
<proteinExistence type="predicted"/>
<organism evidence="1 2">
    <name type="scientific">Dallia pectoralis</name>
    <name type="common">Alaska blackfish</name>
    <dbReference type="NCBI Taxonomy" id="75939"/>
    <lineage>
        <taxon>Eukaryota</taxon>
        <taxon>Metazoa</taxon>
        <taxon>Chordata</taxon>
        <taxon>Craniata</taxon>
        <taxon>Vertebrata</taxon>
        <taxon>Euteleostomi</taxon>
        <taxon>Actinopterygii</taxon>
        <taxon>Neopterygii</taxon>
        <taxon>Teleostei</taxon>
        <taxon>Protacanthopterygii</taxon>
        <taxon>Esociformes</taxon>
        <taxon>Umbridae</taxon>
        <taxon>Dallia</taxon>
    </lineage>
</organism>
<sequence length="424" mass="47891">MAKGLFPRAFYFQARISFVRVKYLFLTWLAVFVGGWVVYVQYSNYTELCRGHECRNTICDKYRKGIIDGSACSSLCDKNTLYLGRCLSISPNNQVYTGGWGDLDGVIRCQVGEVLHYELGEEPEPRREAAVFDKPTRGTSVEKFREMVLNHLRSKLGEQANLASLVTQILSLTDGNKDGRVSLPEARSAWALLQLDDVLLGLLLQDRGHTPRILGFCGDLYMTERVPYGPLYGLNLPWPLETWVPSGARRSMDQWFTPSWPRKAKISMGLLELVEDIFHGTYGSFLMCDLTADSFGYTDRHDLRLTDLRAIVPEDTFRQTMRGLPCDTDADCVLGTNCQTTCDVAQRRCGEEVTRPNLAKACGTLRDYLLRGAPSALKEELERQLYTCMALKGSAGHMDMEHSLILNNLKALLWKQISHTKDSR</sequence>
<name>A0ACC2H6I9_DALPE</name>
<dbReference type="Proteomes" id="UP001157502">
    <property type="component" value="Chromosome 5"/>
</dbReference>
<accession>A0ACC2H6I9</accession>
<protein>
    <submittedName>
        <fullName evidence="1">Uncharacterized protein</fullName>
    </submittedName>
</protein>
<reference evidence="1" key="1">
    <citation type="submission" date="2021-05" db="EMBL/GenBank/DDBJ databases">
        <authorList>
            <person name="Pan Q."/>
            <person name="Jouanno E."/>
            <person name="Zahm M."/>
            <person name="Klopp C."/>
            <person name="Cabau C."/>
            <person name="Louis A."/>
            <person name="Berthelot C."/>
            <person name="Parey E."/>
            <person name="Roest Crollius H."/>
            <person name="Montfort J."/>
            <person name="Robinson-Rechavi M."/>
            <person name="Bouchez O."/>
            <person name="Lampietro C."/>
            <person name="Lopez Roques C."/>
            <person name="Donnadieu C."/>
            <person name="Postlethwait J."/>
            <person name="Bobe J."/>
            <person name="Dillon D."/>
            <person name="Chandos A."/>
            <person name="von Hippel F."/>
            <person name="Guiguen Y."/>
        </authorList>
    </citation>
    <scope>NUCLEOTIDE SEQUENCE</scope>
    <source>
        <strain evidence="1">YG-Jan2019</strain>
    </source>
</reference>
<evidence type="ECO:0000313" key="1">
    <source>
        <dbReference type="EMBL" id="KAJ8011367.1"/>
    </source>
</evidence>
<dbReference type="EMBL" id="CM055732">
    <property type="protein sequence ID" value="KAJ8011367.1"/>
    <property type="molecule type" value="Genomic_DNA"/>
</dbReference>